<dbReference type="AlphaFoldDB" id="A0A7Z2G261"/>
<protein>
    <submittedName>
        <fullName evidence="3">WcaI family glycosyltransferase</fullName>
    </submittedName>
</protein>
<gene>
    <name evidence="3" type="ORF">FAZ97_02405</name>
</gene>
<dbReference type="Proteomes" id="UP000434209">
    <property type="component" value="Chromosome 1"/>
</dbReference>
<keyword evidence="4" id="KW-1185">Reference proteome</keyword>
<accession>A0A7Z2G261</accession>
<dbReference type="Gene3D" id="3.40.50.2000">
    <property type="entry name" value="Glycogen Phosphorylase B"/>
    <property type="match status" value="2"/>
</dbReference>
<keyword evidence="3" id="KW-0808">Transferase</keyword>
<evidence type="ECO:0000313" key="4">
    <source>
        <dbReference type="Proteomes" id="UP000434209"/>
    </source>
</evidence>
<dbReference type="RefSeq" id="WP_158757015.1">
    <property type="nucleotide sequence ID" value="NZ_CP046909.1"/>
</dbReference>
<evidence type="ECO:0000259" key="2">
    <source>
        <dbReference type="Pfam" id="PF13579"/>
    </source>
</evidence>
<name>A0A7Z2G261_9BURK</name>
<dbReference type="InterPro" id="IPR050194">
    <property type="entry name" value="Glycosyltransferase_grp1"/>
</dbReference>
<proteinExistence type="predicted"/>
<dbReference type="NCBIfam" id="NF007640">
    <property type="entry name" value="PRK10307.1"/>
    <property type="match status" value="1"/>
</dbReference>
<dbReference type="OrthoDB" id="9787293at2"/>
<dbReference type="KEGG" id="pacp:FAZ97_02405"/>
<dbReference type="GO" id="GO:0016758">
    <property type="term" value="F:hexosyltransferase activity"/>
    <property type="evidence" value="ECO:0007669"/>
    <property type="project" value="TreeGrafter"/>
</dbReference>
<organism evidence="3 4">
    <name type="scientific">Paraburkholderia acidiphila</name>
    <dbReference type="NCBI Taxonomy" id="2571747"/>
    <lineage>
        <taxon>Bacteria</taxon>
        <taxon>Pseudomonadati</taxon>
        <taxon>Pseudomonadota</taxon>
        <taxon>Betaproteobacteria</taxon>
        <taxon>Burkholderiales</taxon>
        <taxon>Burkholderiaceae</taxon>
        <taxon>Paraburkholderia</taxon>
    </lineage>
</organism>
<reference evidence="3 4" key="1">
    <citation type="submission" date="2019-12" db="EMBL/GenBank/DDBJ databases">
        <title>Paraburkholderia acidiphila 7Q-K02 sp. nov and Paraburkholderia acidisoli DHF22 sp. nov., two strains isolated from forest soil.</title>
        <authorList>
            <person name="Gao Z."/>
            <person name="Qiu L."/>
        </authorList>
    </citation>
    <scope>NUCLEOTIDE SEQUENCE [LARGE SCALE GENOMIC DNA]</scope>
    <source>
        <strain evidence="3 4">7Q-K02</strain>
    </source>
</reference>
<dbReference type="InterPro" id="IPR028098">
    <property type="entry name" value="Glyco_trans_4-like_N"/>
</dbReference>
<dbReference type="PANTHER" id="PTHR45947:SF3">
    <property type="entry name" value="SULFOQUINOVOSYL TRANSFERASE SQD2"/>
    <property type="match status" value="1"/>
</dbReference>
<dbReference type="Pfam" id="PF13579">
    <property type="entry name" value="Glyco_trans_4_4"/>
    <property type="match status" value="1"/>
</dbReference>
<dbReference type="PANTHER" id="PTHR45947">
    <property type="entry name" value="SULFOQUINOVOSYL TRANSFERASE SQD2"/>
    <property type="match status" value="1"/>
</dbReference>
<sequence>MRILIYGLNYAPEVTGVGKYTAEMAELLAAHGHDVRVICAPPYYPQWRVHDGYRAGRYTRETLRGVSVWRAPLWVPSQQGGFKRIVHLASFALSSLPLLARLAAWRPEAVMLIVPTLFCAPGALMLARAVGASSWLHIQDFEVDAAFDLGLLKGGQGSRLGRVALAGERWLLRRFDAVSSISARMVERAIEKGVDASRAACLPNWVDTQAIFPLPYPSAFRRRLGIPQENTVVLYSGNMGAKQGIEILADVATALAARTDVSFVFCGDGAAKRDLIARCQPLANCHVLPLQPASMFNELLNVADIHVLPQRNDAADLVMPSKLTGMLASGRAVIAMARPGTSLFDVVSDHGIVVPPEDGEALAAAIVELAGDPERRAALGRAARRYAKRMLSPQAIFEVLEARLAALAGEGIEPSGQSRAQPQSVASGASASSTQRGADQSAKEPAHQAGKGGSTLPEVEQSDV</sequence>
<dbReference type="EMBL" id="CP046909">
    <property type="protein sequence ID" value="QGZ53853.1"/>
    <property type="molecule type" value="Genomic_DNA"/>
</dbReference>
<dbReference type="Pfam" id="PF13692">
    <property type="entry name" value="Glyco_trans_1_4"/>
    <property type="match status" value="1"/>
</dbReference>
<dbReference type="CDD" id="cd03794">
    <property type="entry name" value="GT4_WbuB-like"/>
    <property type="match status" value="1"/>
</dbReference>
<feature type="domain" description="Glycosyltransferase subfamily 4-like N-terminal" evidence="2">
    <location>
        <begin position="15"/>
        <end position="205"/>
    </location>
</feature>
<feature type="region of interest" description="Disordered" evidence="1">
    <location>
        <begin position="413"/>
        <end position="464"/>
    </location>
</feature>
<feature type="compositionally biased region" description="Polar residues" evidence="1">
    <location>
        <begin position="415"/>
        <end position="438"/>
    </location>
</feature>
<evidence type="ECO:0000256" key="1">
    <source>
        <dbReference type="SAM" id="MobiDB-lite"/>
    </source>
</evidence>
<dbReference type="SUPFAM" id="SSF53756">
    <property type="entry name" value="UDP-Glycosyltransferase/glycogen phosphorylase"/>
    <property type="match status" value="1"/>
</dbReference>
<evidence type="ECO:0000313" key="3">
    <source>
        <dbReference type="EMBL" id="QGZ53853.1"/>
    </source>
</evidence>